<evidence type="ECO:0000313" key="2">
    <source>
        <dbReference type="EMBL" id="SEM48239.1"/>
    </source>
</evidence>
<dbReference type="Gene3D" id="3.30.2310.20">
    <property type="entry name" value="RelE-like"/>
    <property type="match status" value="1"/>
</dbReference>
<dbReference type="Proteomes" id="UP000199450">
    <property type="component" value="Unassembled WGS sequence"/>
</dbReference>
<evidence type="ECO:0000313" key="3">
    <source>
        <dbReference type="Proteomes" id="UP000199450"/>
    </source>
</evidence>
<keyword evidence="3" id="KW-1185">Reference proteome</keyword>
<keyword evidence="1" id="KW-1277">Toxin-antitoxin system</keyword>
<sequence>MAKRKIIWTLKAQIERKEVFEYWISRNKSKTFSIKLNKLITDALQLLSENPTLGRKTNAANVRVKIVRNYLVFYEFSDSELIVLSVWDGRRDEPTSKSDY</sequence>
<dbReference type="Pfam" id="PF05016">
    <property type="entry name" value="ParE_toxin"/>
    <property type="match status" value="1"/>
</dbReference>
<dbReference type="InterPro" id="IPR007712">
    <property type="entry name" value="RelE/ParE_toxin"/>
</dbReference>
<dbReference type="InterPro" id="IPR035093">
    <property type="entry name" value="RelE/ParE_toxin_dom_sf"/>
</dbReference>
<dbReference type="STRING" id="295069.SAMN05421856_103468"/>
<protein>
    <submittedName>
        <fullName evidence="2">Toxin YoeB</fullName>
    </submittedName>
</protein>
<proteinExistence type="predicted"/>
<reference evidence="3" key="1">
    <citation type="submission" date="2016-10" db="EMBL/GenBank/DDBJ databases">
        <authorList>
            <person name="Varghese N."/>
            <person name="Submissions S."/>
        </authorList>
    </citation>
    <scope>NUCLEOTIDE SEQUENCE [LARGE SCALE GENOMIC DNA]</scope>
    <source>
        <strain evidence="3">DSM 17453</strain>
    </source>
</reference>
<gene>
    <name evidence="2" type="ORF">SAMN05421856_103468</name>
</gene>
<dbReference type="OrthoDB" id="1098070at2"/>
<name>A0A1H7YST4_9FLAO</name>
<dbReference type="AlphaFoldDB" id="A0A1H7YST4"/>
<accession>A0A1H7YST4</accession>
<dbReference type="RefSeq" id="WP_089999660.1">
    <property type="nucleotide sequence ID" value="NZ_FOBV01000003.1"/>
</dbReference>
<evidence type="ECO:0000256" key="1">
    <source>
        <dbReference type="ARBA" id="ARBA00022649"/>
    </source>
</evidence>
<organism evidence="2 3">
    <name type="scientific">Chryseobacterium taichungense</name>
    <dbReference type="NCBI Taxonomy" id="295069"/>
    <lineage>
        <taxon>Bacteria</taxon>
        <taxon>Pseudomonadati</taxon>
        <taxon>Bacteroidota</taxon>
        <taxon>Flavobacteriia</taxon>
        <taxon>Flavobacteriales</taxon>
        <taxon>Weeksellaceae</taxon>
        <taxon>Chryseobacterium group</taxon>
        <taxon>Chryseobacterium</taxon>
    </lineage>
</organism>
<dbReference type="EMBL" id="FOBV01000003">
    <property type="protein sequence ID" value="SEM48239.1"/>
    <property type="molecule type" value="Genomic_DNA"/>
</dbReference>